<name>A0A177JI99_SPHYA</name>
<protein>
    <submittedName>
        <fullName evidence="1">Uncharacterized protein</fullName>
    </submittedName>
</protein>
<sequence>MGFAVPVSPGHSLLLLNSYMRTDLLLGIHRHIHRMQNQDAPGSPIHHLADSIAHVVAAYDGINLFECIARNTLHIDPDFEFRPEPDYAHDIKLMKHHLRCLRRTIRDLACYD</sequence>
<comment type="caution">
    <text evidence="1">The sequence shown here is derived from an EMBL/GenBank/DDBJ whole genome shotgun (WGS) entry which is preliminary data.</text>
</comment>
<evidence type="ECO:0000313" key="2">
    <source>
        <dbReference type="Proteomes" id="UP000077262"/>
    </source>
</evidence>
<reference evidence="1 2" key="1">
    <citation type="submission" date="2016-02" db="EMBL/GenBank/DDBJ databases">
        <authorList>
            <person name="Wen L."/>
            <person name="He K."/>
            <person name="Yang H."/>
        </authorList>
    </citation>
    <scope>NUCLEOTIDE SEQUENCE [LARGE SCALE GENOMIC DNA]</scope>
    <source>
        <strain evidence="1 2">CD09_2</strain>
    </source>
</reference>
<organism evidence="1 2">
    <name type="scientific">Sphingobium yanoikuyae</name>
    <name type="common">Sphingomonas yanoikuyae</name>
    <dbReference type="NCBI Taxonomy" id="13690"/>
    <lineage>
        <taxon>Bacteria</taxon>
        <taxon>Pseudomonadati</taxon>
        <taxon>Pseudomonadota</taxon>
        <taxon>Alphaproteobacteria</taxon>
        <taxon>Sphingomonadales</taxon>
        <taxon>Sphingomonadaceae</taxon>
        <taxon>Sphingobium</taxon>
    </lineage>
</organism>
<accession>A0A177JI99</accession>
<proteinExistence type="predicted"/>
<dbReference type="EMBL" id="LSTR01000059">
    <property type="protein sequence ID" value="OAH41069.1"/>
    <property type="molecule type" value="Genomic_DNA"/>
</dbReference>
<dbReference type="AlphaFoldDB" id="A0A177JI99"/>
<gene>
    <name evidence="1" type="ORF">AX777_23715</name>
</gene>
<dbReference type="Proteomes" id="UP000077262">
    <property type="component" value="Unassembled WGS sequence"/>
</dbReference>
<evidence type="ECO:0000313" key="1">
    <source>
        <dbReference type="EMBL" id="OAH41069.1"/>
    </source>
</evidence>